<gene>
    <name evidence="2" type="ORF">ODALV1_LOCUS9865</name>
</gene>
<accession>A0ABP1QFT6</accession>
<reference evidence="2 3" key="1">
    <citation type="submission" date="2024-08" db="EMBL/GenBank/DDBJ databases">
        <authorList>
            <person name="Cucini C."/>
            <person name="Frati F."/>
        </authorList>
    </citation>
    <scope>NUCLEOTIDE SEQUENCE [LARGE SCALE GENOMIC DNA]</scope>
</reference>
<proteinExistence type="predicted"/>
<keyword evidence="1" id="KW-0472">Membrane</keyword>
<feature type="transmembrane region" description="Helical" evidence="1">
    <location>
        <begin position="437"/>
        <end position="458"/>
    </location>
</feature>
<name>A0ABP1QFT6_9HEXA</name>
<dbReference type="Proteomes" id="UP001642540">
    <property type="component" value="Unassembled WGS sequence"/>
</dbReference>
<evidence type="ECO:0000313" key="3">
    <source>
        <dbReference type="Proteomes" id="UP001642540"/>
    </source>
</evidence>
<keyword evidence="1" id="KW-0812">Transmembrane</keyword>
<keyword evidence="1" id="KW-1133">Transmembrane helix</keyword>
<sequence>MPGKIYSRPTTFDSPTANTKITTKLTEIKLANLKTTDLYHFWSNLNNNYKSFEPSKHGLACDDPRLLMKAKNTKLTFRTSYYCVTNLFLEALNCSSNSCAKYLTQSFIYPPLLTLADLAMTLGQNRYLHSRPLEYGIRQEGFKFEIYYQNKKSANLDIFALAKPISGQGWLSIAFVFPMITFALKVTGLPQPIFQTVSAILEQDNYNGKQSIKVSALFVIWSFTCLLLRNVYTSSMFTYLTAGSVPVFPSTIYELIFNSTLGIVSTNDGQTMIFRRNPSVKYGMPYLTERTLDSVLGNNTCRIAGTTRFDSDKPRIQLIQNLSMFKDIKCETHEPLILEDKTIEVSPNSKFQTFGLIHKTTDYTYPLYSVFTNRKAYENVNEIIPAIHVVTTKLRHSLEPSLVKYLATMDSNGYGTKKDFSDEAGTPVPFRVEDATLIFLIWCSILFLSCFVFANEVVDDKINGRQLLRFWI</sequence>
<organism evidence="2 3">
    <name type="scientific">Orchesella dallaii</name>
    <dbReference type="NCBI Taxonomy" id="48710"/>
    <lineage>
        <taxon>Eukaryota</taxon>
        <taxon>Metazoa</taxon>
        <taxon>Ecdysozoa</taxon>
        <taxon>Arthropoda</taxon>
        <taxon>Hexapoda</taxon>
        <taxon>Collembola</taxon>
        <taxon>Entomobryomorpha</taxon>
        <taxon>Entomobryoidea</taxon>
        <taxon>Orchesellidae</taxon>
        <taxon>Orchesellinae</taxon>
        <taxon>Orchesella</taxon>
    </lineage>
</organism>
<protein>
    <submittedName>
        <fullName evidence="2">Uncharacterized protein</fullName>
    </submittedName>
</protein>
<evidence type="ECO:0000313" key="2">
    <source>
        <dbReference type="EMBL" id="CAL8098212.1"/>
    </source>
</evidence>
<keyword evidence="3" id="KW-1185">Reference proteome</keyword>
<evidence type="ECO:0000256" key="1">
    <source>
        <dbReference type="SAM" id="Phobius"/>
    </source>
</evidence>
<dbReference type="EMBL" id="CAXLJM020000030">
    <property type="protein sequence ID" value="CAL8098212.1"/>
    <property type="molecule type" value="Genomic_DNA"/>
</dbReference>
<comment type="caution">
    <text evidence="2">The sequence shown here is derived from an EMBL/GenBank/DDBJ whole genome shotgun (WGS) entry which is preliminary data.</text>
</comment>